<dbReference type="EMBL" id="LK032075">
    <property type="protein sequence ID" value="CDY17544.1"/>
    <property type="molecule type" value="Genomic_DNA"/>
</dbReference>
<evidence type="ECO:0000313" key="4">
    <source>
        <dbReference type="Proteomes" id="UP000028999"/>
    </source>
</evidence>
<keyword evidence="4" id="KW-1185">Reference proteome</keyword>
<feature type="compositionally biased region" description="Basic and acidic residues" evidence="1">
    <location>
        <begin position="64"/>
        <end position="75"/>
    </location>
</feature>
<feature type="compositionally biased region" description="Basic residues" evidence="1">
    <location>
        <begin position="54"/>
        <end position="63"/>
    </location>
</feature>
<evidence type="ECO:0000313" key="3">
    <source>
        <dbReference type="EMBL" id="CDY17544.1"/>
    </source>
</evidence>
<accession>A0A078FWS1</accession>
<feature type="compositionally biased region" description="Acidic residues" evidence="1">
    <location>
        <begin position="88"/>
        <end position="97"/>
    </location>
</feature>
<gene>
    <name evidence="3" type="primary">BnaC01g26680D</name>
    <name evidence="2" type="ORF">DARMORV10_C01P34340.1</name>
    <name evidence="3" type="ORF">GSBRNA2T00001712001</name>
</gene>
<name>A0A078FWS1_BRANA</name>
<sequence length="122" mass="13708">MYRDGLREDIRSTISSSEFSIIDDIMHAALQVEEGEDSSESKGSPTESDDSSKCPKKKTRTKYKHNEDPEDEHSYDAGGSCTPNTLEEGSEEASDNEVDLKDYQEYFQNNHKSRSESSAESD</sequence>
<reference evidence="3 4" key="1">
    <citation type="journal article" date="2014" name="Science">
        <title>Plant genetics. Early allopolyploid evolution in the post-Neolithic Brassica napus oilseed genome.</title>
        <authorList>
            <person name="Chalhoub B."/>
            <person name="Denoeud F."/>
            <person name="Liu S."/>
            <person name="Parkin I.A."/>
            <person name="Tang H."/>
            <person name="Wang X."/>
            <person name="Chiquet J."/>
            <person name="Belcram H."/>
            <person name="Tong C."/>
            <person name="Samans B."/>
            <person name="Correa M."/>
            <person name="Da Silva C."/>
            <person name="Just J."/>
            <person name="Falentin C."/>
            <person name="Koh C.S."/>
            <person name="Le Clainche I."/>
            <person name="Bernard M."/>
            <person name="Bento P."/>
            <person name="Noel B."/>
            <person name="Labadie K."/>
            <person name="Alberti A."/>
            <person name="Charles M."/>
            <person name="Arnaud D."/>
            <person name="Guo H."/>
            <person name="Daviaud C."/>
            <person name="Alamery S."/>
            <person name="Jabbari K."/>
            <person name="Zhao M."/>
            <person name="Edger P.P."/>
            <person name="Chelaifa H."/>
            <person name="Tack D."/>
            <person name="Lassalle G."/>
            <person name="Mestiri I."/>
            <person name="Schnel N."/>
            <person name="Le Paslier M.C."/>
            <person name="Fan G."/>
            <person name="Renault V."/>
            <person name="Bayer P.E."/>
            <person name="Golicz A.A."/>
            <person name="Manoli S."/>
            <person name="Lee T.H."/>
            <person name="Thi V.H."/>
            <person name="Chalabi S."/>
            <person name="Hu Q."/>
            <person name="Fan C."/>
            <person name="Tollenaere R."/>
            <person name="Lu Y."/>
            <person name="Battail C."/>
            <person name="Shen J."/>
            <person name="Sidebottom C.H."/>
            <person name="Wang X."/>
            <person name="Canaguier A."/>
            <person name="Chauveau A."/>
            <person name="Berard A."/>
            <person name="Deniot G."/>
            <person name="Guan M."/>
            <person name="Liu Z."/>
            <person name="Sun F."/>
            <person name="Lim Y.P."/>
            <person name="Lyons E."/>
            <person name="Town C.D."/>
            <person name="Bancroft I."/>
            <person name="Wang X."/>
            <person name="Meng J."/>
            <person name="Ma J."/>
            <person name="Pires J.C."/>
            <person name="King G.J."/>
            <person name="Brunel D."/>
            <person name="Delourme R."/>
            <person name="Renard M."/>
            <person name="Aury J.M."/>
            <person name="Adams K.L."/>
            <person name="Batley J."/>
            <person name="Snowdon R.J."/>
            <person name="Tost J."/>
            <person name="Edwards D."/>
            <person name="Zhou Y."/>
            <person name="Hua W."/>
            <person name="Sharpe A.G."/>
            <person name="Paterson A.H."/>
            <person name="Guan C."/>
            <person name="Wincker P."/>
        </authorList>
    </citation>
    <scope>NUCLEOTIDE SEQUENCE [LARGE SCALE GENOMIC DNA]</scope>
    <source>
        <strain evidence="4">cv. Darmor-bzh</strain>
    </source>
</reference>
<evidence type="ECO:0000313" key="2">
    <source>
        <dbReference type="EMBL" id="CAF2074909.1"/>
    </source>
</evidence>
<reference evidence="3" key="2">
    <citation type="submission" date="2014-06" db="EMBL/GenBank/DDBJ databases">
        <authorList>
            <person name="Genoscope - CEA"/>
        </authorList>
    </citation>
    <scope>NUCLEOTIDE SEQUENCE</scope>
</reference>
<organism evidence="3 4">
    <name type="scientific">Brassica napus</name>
    <name type="common">Rape</name>
    <dbReference type="NCBI Taxonomy" id="3708"/>
    <lineage>
        <taxon>Eukaryota</taxon>
        <taxon>Viridiplantae</taxon>
        <taxon>Streptophyta</taxon>
        <taxon>Embryophyta</taxon>
        <taxon>Tracheophyta</taxon>
        <taxon>Spermatophyta</taxon>
        <taxon>Magnoliopsida</taxon>
        <taxon>eudicotyledons</taxon>
        <taxon>Gunneridae</taxon>
        <taxon>Pentapetalae</taxon>
        <taxon>rosids</taxon>
        <taxon>malvids</taxon>
        <taxon>Brassicales</taxon>
        <taxon>Brassicaceae</taxon>
        <taxon>Brassiceae</taxon>
        <taxon>Brassica</taxon>
    </lineage>
</organism>
<protein>
    <submittedName>
        <fullName evidence="2">(rape) hypothetical protein</fullName>
    </submittedName>
    <submittedName>
        <fullName evidence="3">BnaC01g26680D protein</fullName>
    </submittedName>
</protein>
<dbReference type="EMBL" id="HG994365">
    <property type="protein sequence ID" value="CAF2074909.1"/>
    <property type="molecule type" value="Genomic_DNA"/>
</dbReference>
<dbReference type="Proteomes" id="UP000028999">
    <property type="component" value="Unassembled WGS sequence"/>
</dbReference>
<feature type="region of interest" description="Disordered" evidence="1">
    <location>
        <begin position="32"/>
        <end position="122"/>
    </location>
</feature>
<dbReference type="Proteomes" id="UP001295469">
    <property type="component" value="Chromosome C01"/>
</dbReference>
<dbReference type="PaxDb" id="3708-A0A078FWS1"/>
<dbReference type="Gramene" id="CDY17544">
    <property type="protein sequence ID" value="CDY17544"/>
    <property type="gene ID" value="GSBRNA2T00001712001"/>
</dbReference>
<feature type="compositionally biased region" description="Basic and acidic residues" evidence="1">
    <location>
        <begin position="113"/>
        <end position="122"/>
    </location>
</feature>
<dbReference type="AlphaFoldDB" id="A0A078FWS1"/>
<reference evidence="2" key="3">
    <citation type="submission" date="2021-01" db="EMBL/GenBank/DDBJ databases">
        <authorList>
            <consortium name="Genoscope - CEA"/>
            <person name="William W."/>
        </authorList>
    </citation>
    <scope>NUCLEOTIDE SEQUENCE</scope>
</reference>
<proteinExistence type="predicted"/>
<evidence type="ECO:0000256" key="1">
    <source>
        <dbReference type="SAM" id="MobiDB-lite"/>
    </source>
</evidence>